<keyword evidence="7" id="KW-1185">Reference proteome</keyword>
<dbReference type="PROSITE" id="PS50893">
    <property type="entry name" value="ABC_TRANSPORTER_2"/>
    <property type="match status" value="1"/>
</dbReference>
<reference evidence="6 7" key="1">
    <citation type="journal article" date="2012" name="PLoS ONE">
        <title>Functional divergence in the genus oenococcus as predicted by genome sequencing of the newly-described species, Oenococcus kitaharae.</title>
        <authorList>
            <person name="Borneman A.R."/>
            <person name="McCarthy J.M."/>
            <person name="Chambers P.J."/>
            <person name="Bartowsky E.J."/>
        </authorList>
    </citation>
    <scope>NUCLEOTIDE SEQUENCE [LARGE SCALE GENOMIC DNA]</scope>
    <source>
        <strain evidence="7">DSM17330</strain>
    </source>
</reference>
<sequence length="214" mass="23541">MMLDIQGLTKSFNGKNVFKNLNLKVNDGEVLSIVGPSGIGKTTLLRIIAGLETADSGQMIIDGQTVNVEEKGGNALVGVIFQDFNLFPQYTVLGNAILAPTLVKKTEREQAVEKVRHILAELGIEDKAYLYPYQLSGGQKQRAAIARALAMDPKILAYDEPTSALDEFSTDQVVQVVQELKDRGVTQMAITHDAPFAEKISDRIFDFKTEVKRE</sequence>
<gene>
    <name evidence="6" type="ORF">OKIT_0234</name>
</gene>
<dbReference type="InterPro" id="IPR003593">
    <property type="entry name" value="AAA+_ATPase"/>
</dbReference>
<dbReference type="InterPro" id="IPR027417">
    <property type="entry name" value="P-loop_NTPase"/>
</dbReference>
<keyword evidence="2" id="KW-0813">Transport</keyword>
<dbReference type="InterPro" id="IPR003439">
    <property type="entry name" value="ABC_transporter-like_ATP-bd"/>
</dbReference>
<keyword evidence="4" id="KW-0067">ATP-binding</keyword>
<dbReference type="PROSITE" id="PS00211">
    <property type="entry name" value="ABC_TRANSPORTER_1"/>
    <property type="match status" value="1"/>
</dbReference>
<dbReference type="EMBL" id="AFVZ01000001">
    <property type="protein sequence ID" value="EHN58359.1"/>
    <property type="molecule type" value="Genomic_DNA"/>
</dbReference>
<comment type="similarity">
    <text evidence="1">Belongs to the ABC transporter superfamily.</text>
</comment>
<dbReference type="Proteomes" id="UP000004959">
    <property type="component" value="Chromosome"/>
</dbReference>
<comment type="caution">
    <text evidence="6">The sequence shown here is derived from an EMBL/GenBank/DDBJ whole genome shotgun (WGS) entry which is preliminary data.</text>
</comment>
<dbReference type="InterPro" id="IPR050086">
    <property type="entry name" value="MetN_ABC_transporter-like"/>
</dbReference>
<dbReference type="eggNOG" id="COG1126">
    <property type="taxonomic scope" value="Bacteria"/>
</dbReference>
<evidence type="ECO:0000256" key="1">
    <source>
        <dbReference type="ARBA" id="ARBA00005417"/>
    </source>
</evidence>
<feature type="domain" description="ABC transporter" evidence="5">
    <location>
        <begin position="3"/>
        <end position="211"/>
    </location>
</feature>
<evidence type="ECO:0000313" key="7">
    <source>
        <dbReference type="Proteomes" id="UP000004959"/>
    </source>
</evidence>
<dbReference type="STRING" id="336988.NT96_04365"/>
<evidence type="ECO:0000256" key="2">
    <source>
        <dbReference type="ARBA" id="ARBA00022448"/>
    </source>
</evidence>
<organism evidence="6 7">
    <name type="scientific">Oenococcus kitaharae DSM 17330</name>
    <dbReference type="NCBI Taxonomy" id="1045004"/>
    <lineage>
        <taxon>Bacteria</taxon>
        <taxon>Bacillati</taxon>
        <taxon>Bacillota</taxon>
        <taxon>Bacilli</taxon>
        <taxon>Lactobacillales</taxon>
        <taxon>Lactobacillaceae</taxon>
        <taxon>Oenococcus</taxon>
    </lineage>
</organism>
<dbReference type="Gene3D" id="3.40.50.300">
    <property type="entry name" value="P-loop containing nucleotide triphosphate hydrolases"/>
    <property type="match status" value="1"/>
</dbReference>
<evidence type="ECO:0000313" key="6">
    <source>
        <dbReference type="EMBL" id="EHN58359.1"/>
    </source>
</evidence>
<dbReference type="PANTHER" id="PTHR43166:SF4">
    <property type="entry name" value="PHOSPHONATES IMPORT ATP-BINDING PROTEIN PHNC"/>
    <property type="match status" value="1"/>
</dbReference>
<evidence type="ECO:0000256" key="3">
    <source>
        <dbReference type="ARBA" id="ARBA00022741"/>
    </source>
</evidence>
<dbReference type="PANTHER" id="PTHR43166">
    <property type="entry name" value="AMINO ACID IMPORT ATP-BINDING PROTEIN"/>
    <property type="match status" value="1"/>
</dbReference>
<evidence type="ECO:0000259" key="5">
    <source>
        <dbReference type="PROSITE" id="PS50893"/>
    </source>
</evidence>
<dbReference type="PATRIC" id="fig|1045004.4.peg.236"/>
<dbReference type="HOGENOM" id="CLU_000604_1_22_9"/>
<dbReference type="SMART" id="SM00382">
    <property type="entry name" value="AAA"/>
    <property type="match status" value="1"/>
</dbReference>
<dbReference type="SUPFAM" id="SSF52540">
    <property type="entry name" value="P-loop containing nucleoside triphosphate hydrolases"/>
    <property type="match status" value="1"/>
</dbReference>
<dbReference type="GO" id="GO:0016887">
    <property type="term" value="F:ATP hydrolysis activity"/>
    <property type="evidence" value="ECO:0007669"/>
    <property type="project" value="InterPro"/>
</dbReference>
<dbReference type="AlphaFoldDB" id="G9WHM0"/>
<evidence type="ECO:0000256" key="4">
    <source>
        <dbReference type="ARBA" id="ARBA00022840"/>
    </source>
</evidence>
<accession>G9WHM0</accession>
<name>G9WHM0_9LACO</name>
<protein>
    <submittedName>
        <fullName evidence="6">ABC-type polar amino acid transport system ATPase component</fullName>
    </submittedName>
</protein>
<dbReference type="Pfam" id="PF00005">
    <property type="entry name" value="ABC_tran"/>
    <property type="match status" value="1"/>
</dbReference>
<dbReference type="InterPro" id="IPR017871">
    <property type="entry name" value="ABC_transporter-like_CS"/>
</dbReference>
<proteinExistence type="inferred from homology"/>
<keyword evidence="3" id="KW-0547">Nucleotide-binding</keyword>
<dbReference type="GO" id="GO:0005524">
    <property type="term" value="F:ATP binding"/>
    <property type="evidence" value="ECO:0007669"/>
    <property type="project" value="UniProtKB-KW"/>
</dbReference>